<evidence type="ECO:0000256" key="2">
    <source>
        <dbReference type="ARBA" id="ARBA00023002"/>
    </source>
</evidence>
<dbReference type="InterPro" id="IPR036291">
    <property type="entry name" value="NAD(P)-bd_dom_sf"/>
</dbReference>
<proteinExistence type="inferred from homology"/>
<organism evidence="4 5">
    <name type="scientific">Shimia sagamensis</name>
    <dbReference type="NCBI Taxonomy" id="1566352"/>
    <lineage>
        <taxon>Bacteria</taxon>
        <taxon>Pseudomonadati</taxon>
        <taxon>Pseudomonadota</taxon>
        <taxon>Alphaproteobacteria</taxon>
        <taxon>Rhodobacterales</taxon>
        <taxon>Roseobacteraceae</taxon>
    </lineage>
</organism>
<dbReference type="Proteomes" id="UP001157961">
    <property type="component" value="Unassembled WGS sequence"/>
</dbReference>
<protein>
    <submittedName>
        <fullName evidence="4">3-oxoacyl-[acyl-carrier protein] reductase</fullName>
    </submittedName>
</protein>
<evidence type="ECO:0000313" key="4">
    <source>
        <dbReference type="EMBL" id="SMP20373.1"/>
    </source>
</evidence>
<dbReference type="PRINTS" id="PR00081">
    <property type="entry name" value="GDHRDH"/>
</dbReference>
<dbReference type="Pfam" id="PF00106">
    <property type="entry name" value="adh_short"/>
    <property type="match status" value="1"/>
</dbReference>
<dbReference type="InterPro" id="IPR002347">
    <property type="entry name" value="SDR_fam"/>
</dbReference>
<dbReference type="EMBL" id="FXTY01000003">
    <property type="protein sequence ID" value="SMP20373.1"/>
    <property type="molecule type" value="Genomic_DNA"/>
</dbReference>
<dbReference type="PANTHER" id="PTHR42901">
    <property type="entry name" value="ALCOHOL DEHYDROGENASE"/>
    <property type="match status" value="1"/>
</dbReference>
<evidence type="ECO:0000313" key="5">
    <source>
        <dbReference type="Proteomes" id="UP001157961"/>
    </source>
</evidence>
<accession>A0ABY1NX06</accession>
<sequence length="234" mass="25515">MTKTVLISGASKGIGLATARRFARGIDDVSCIVMVARKSDAFDSAFAEVRAISGNRQIFQVEADLSNPEAVKDVFDRLDAENVAVNYIVNNAGYAKPASINETHMVDFEMTMRVNVYAPFRFVQEALLRNHPLEKVINIASTAGTKGRSGWMSYSTSKAAVINMSEVMRDELAPYGVDVVCLSPGRCATDLRKKLAPDEDPTTIMQPEQVADVIAMMSSPTGKMLLSENLVVRC</sequence>
<evidence type="ECO:0000256" key="1">
    <source>
        <dbReference type="ARBA" id="ARBA00006484"/>
    </source>
</evidence>
<dbReference type="PROSITE" id="PS00061">
    <property type="entry name" value="ADH_SHORT"/>
    <property type="match status" value="1"/>
</dbReference>
<dbReference type="Gene3D" id="3.40.50.720">
    <property type="entry name" value="NAD(P)-binding Rossmann-like Domain"/>
    <property type="match status" value="1"/>
</dbReference>
<comment type="similarity">
    <text evidence="1 3">Belongs to the short-chain dehydrogenases/reductases (SDR) family.</text>
</comment>
<evidence type="ECO:0000256" key="3">
    <source>
        <dbReference type="RuleBase" id="RU000363"/>
    </source>
</evidence>
<keyword evidence="2" id="KW-0560">Oxidoreductase</keyword>
<gene>
    <name evidence="4" type="ORF">SAMN06265373_103514</name>
</gene>
<name>A0ABY1NX06_9RHOB</name>
<reference evidence="4 5" key="1">
    <citation type="submission" date="2017-05" db="EMBL/GenBank/DDBJ databases">
        <authorList>
            <person name="Varghese N."/>
            <person name="Submissions S."/>
        </authorList>
    </citation>
    <scope>NUCLEOTIDE SEQUENCE [LARGE SCALE GENOMIC DNA]</scope>
    <source>
        <strain evidence="4 5">DSM 29734</strain>
    </source>
</reference>
<dbReference type="PRINTS" id="PR00080">
    <property type="entry name" value="SDRFAMILY"/>
</dbReference>
<dbReference type="PANTHER" id="PTHR42901:SF1">
    <property type="entry name" value="ALCOHOL DEHYDROGENASE"/>
    <property type="match status" value="1"/>
</dbReference>
<dbReference type="InterPro" id="IPR020904">
    <property type="entry name" value="Sc_DH/Rdtase_CS"/>
</dbReference>
<comment type="caution">
    <text evidence="4">The sequence shown here is derived from an EMBL/GenBank/DDBJ whole genome shotgun (WGS) entry which is preliminary data.</text>
</comment>
<dbReference type="RefSeq" id="WP_283425936.1">
    <property type="nucleotide sequence ID" value="NZ_FXTY01000003.1"/>
</dbReference>
<dbReference type="SUPFAM" id="SSF51735">
    <property type="entry name" value="NAD(P)-binding Rossmann-fold domains"/>
    <property type="match status" value="1"/>
</dbReference>
<keyword evidence="5" id="KW-1185">Reference proteome</keyword>
<dbReference type="CDD" id="cd05233">
    <property type="entry name" value="SDR_c"/>
    <property type="match status" value="1"/>
</dbReference>